<name>A0ABT6X032_9ACTN</name>
<dbReference type="Proteomes" id="UP001241758">
    <property type="component" value="Unassembled WGS sequence"/>
</dbReference>
<keyword evidence="1 2" id="KW-0597">Phosphoprotein</keyword>
<proteinExistence type="predicted"/>
<dbReference type="PANTHER" id="PTHR44591:SF3">
    <property type="entry name" value="RESPONSE REGULATORY DOMAIN-CONTAINING PROTEIN"/>
    <property type="match status" value="1"/>
</dbReference>
<dbReference type="Gene3D" id="3.40.50.2300">
    <property type="match status" value="1"/>
</dbReference>
<evidence type="ECO:0000259" key="3">
    <source>
        <dbReference type="PROSITE" id="PS50110"/>
    </source>
</evidence>
<evidence type="ECO:0000256" key="1">
    <source>
        <dbReference type="ARBA" id="ARBA00022553"/>
    </source>
</evidence>
<feature type="modified residue" description="4-aspartylphosphate" evidence="2">
    <location>
        <position position="54"/>
    </location>
</feature>
<gene>
    <name evidence="4" type="ORF">QLQ12_42745</name>
</gene>
<dbReference type="PANTHER" id="PTHR44591">
    <property type="entry name" value="STRESS RESPONSE REGULATOR PROTEIN 1"/>
    <property type="match status" value="1"/>
</dbReference>
<sequence length="131" mass="14043">MNPNLILIADDDSDVRDMLTVTLEAAGFHALGAKDGHTAARILTVAKPVGMITDVRMPAMNGMELCQLARGNPEIRNMAILMVSGNAHAYDLDAGMDSGADGYLTKPLSPRQLVTELRTLIGRRQPDRSAA</sequence>
<dbReference type="RefSeq" id="WP_282766790.1">
    <property type="nucleotide sequence ID" value="NZ_JASCTH010000043.1"/>
</dbReference>
<protein>
    <submittedName>
        <fullName evidence="4">Response regulator</fullName>
    </submittedName>
</protein>
<reference evidence="4 5" key="1">
    <citation type="submission" date="2023-05" db="EMBL/GenBank/DDBJ databases">
        <title>Actinoplanes sp. NEAU-A12 genome sequencing.</title>
        <authorList>
            <person name="Wang Z.-S."/>
        </authorList>
    </citation>
    <scope>NUCLEOTIDE SEQUENCE [LARGE SCALE GENOMIC DNA]</scope>
    <source>
        <strain evidence="4 5">NEAU-A12</strain>
    </source>
</reference>
<dbReference type="SMART" id="SM00448">
    <property type="entry name" value="REC"/>
    <property type="match status" value="1"/>
</dbReference>
<organism evidence="4 5">
    <name type="scientific">Actinoplanes sandaracinus</name>
    <dbReference type="NCBI Taxonomy" id="3045177"/>
    <lineage>
        <taxon>Bacteria</taxon>
        <taxon>Bacillati</taxon>
        <taxon>Actinomycetota</taxon>
        <taxon>Actinomycetes</taxon>
        <taxon>Micromonosporales</taxon>
        <taxon>Micromonosporaceae</taxon>
        <taxon>Actinoplanes</taxon>
    </lineage>
</organism>
<dbReference type="InterPro" id="IPR050595">
    <property type="entry name" value="Bact_response_regulator"/>
</dbReference>
<dbReference type="InterPro" id="IPR011006">
    <property type="entry name" value="CheY-like_superfamily"/>
</dbReference>
<evidence type="ECO:0000256" key="2">
    <source>
        <dbReference type="PROSITE-ProRule" id="PRU00169"/>
    </source>
</evidence>
<dbReference type="PROSITE" id="PS50110">
    <property type="entry name" value="RESPONSE_REGULATORY"/>
    <property type="match status" value="1"/>
</dbReference>
<dbReference type="SUPFAM" id="SSF52172">
    <property type="entry name" value="CheY-like"/>
    <property type="match status" value="1"/>
</dbReference>
<dbReference type="Pfam" id="PF00072">
    <property type="entry name" value="Response_reg"/>
    <property type="match status" value="1"/>
</dbReference>
<evidence type="ECO:0000313" key="5">
    <source>
        <dbReference type="Proteomes" id="UP001241758"/>
    </source>
</evidence>
<dbReference type="EMBL" id="JASCTH010000043">
    <property type="protein sequence ID" value="MDI6105322.1"/>
    <property type="molecule type" value="Genomic_DNA"/>
</dbReference>
<dbReference type="InterPro" id="IPR001789">
    <property type="entry name" value="Sig_transdc_resp-reg_receiver"/>
</dbReference>
<feature type="domain" description="Response regulatory" evidence="3">
    <location>
        <begin position="5"/>
        <end position="121"/>
    </location>
</feature>
<comment type="caution">
    <text evidence="4">The sequence shown here is derived from an EMBL/GenBank/DDBJ whole genome shotgun (WGS) entry which is preliminary data.</text>
</comment>
<keyword evidence="5" id="KW-1185">Reference proteome</keyword>
<evidence type="ECO:0000313" key="4">
    <source>
        <dbReference type="EMBL" id="MDI6105322.1"/>
    </source>
</evidence>
<accession>A0ABT6X032</accession>